<keyword evidence="5 7" id="KW-0472">Membrane</keyword>
<keyword evidence="3 7" id="KW-0812">Transmembrane</keyword>
<dbReference type="InterPro" id="IPR043428">
    <property type="entry name" value="LivM-like"/>
</dbReference>
<feature type="transmembrane region" description="Helical" evidence="7">
    <location>
        <begin position="294"/>
        <end position="321"/>
    </location>
</feature>
<reference evidence="8" key="1">
    <citation type="submission" date="2020-05" db="EMBL/GenBank/DDBJ databases">
        <authorList>
            <person name="Chiriac C."/>
            <person name="Salcher M."/>
            <person name="Ghai R."/>
            <person name="Kavagutti S V."/>
        </authorList>
    </citation>
    <scope>NUCLEOTIDE SEQUENCE</scope>
</reference>
<keyword evidence="4 7" id="KW-1133">Transmembrane helix</keyword>
<accession>A0A6J6NFB7</accession>
<comment type="subcellular location">
    <subcellularLocation>
        <location evidence="1">Cell membrane</location>
        <topology evidence="1">Multi-pass membrane protein</topology>
    </subcellularLocation>
</comment>
<evidence type="ECO:0000256" key="2">
    <source>
        <dbReference type="ARBA" id="ARBA00022475"/>
    </source>
</evidence>
<evidence type="ECO:0000256" key="4">
    <source>
        <dbReference type="ARBA" id="ARBA00022989"/>
    </source>
</evidence>
<feature type="transmembrane region" description="Helical" evidence="7">
    <location>
        <begin position="208"/>
        <end position="225"/>
    </location>
</feature>
<evidence type="ECO:0000313" key="8">
    <source>
        <dbReference type="EMBL" id="CAB4684846.1"/>
    </source>
</evidence>
<feature type="transmembrane region" description="Helical" evidence="7">
    <location>
        <begin position="333"/>
        <end position="352"/>
    </location>
</feature>
<dbReference type="EMBL" id="CAEZXM010000057">
    <property type="protein sequence ID" value="CAB4684846.1"/>
    <property type="molecule type" value="Genomic_DNA"/>
</dbReference>
<dbReference type="AlphaFoldDB" id="A0A6J6NFB7"/>
<dbReference type="GO" id="GO:0015658">
    <property type="term" value="F:branched-chain amino acid transmembrane transporter activity"/>
    <property type="evidence" value="ECO:0007669"/>
    <property type="project" value="InterPro"/>
</dbReference>
<organism evidence="8">
    <name type="scientific">freshwater metagenome</name>
    <dbReference type="NCBI Taxonomy" id="449393"/>
    <lineage>
        <taxon>unclassified sequences</taxon>
        <taxon>metagenomes</taxon>
        <taxon>ecological metagenomes</taxon>
    </lineage>
</organism>
<evidence type="ECO:0000256" key="6">
    <source>
        <dbReference type="SAM" id="MobiDB-lite"/>
    </source>
</evidence>
<protein>
    <submittedName>
        <fullName evidence="8">Unannotated protein</fullName>
    </submittedName>
</protein>
<feature type="transmembrane region" description="Helical" evidence="7">
    <location>
        <begin position="102"/>
        <end position="120"/>
    </location>
</feature>
<evidence type="ECO:0000256" key="3">
    <source>
        <dbReference type="ARBA" id="ARBA00022692"/>
    </source>
</evidence>
<gene>
    <name evidence="8" type="ORF">UFOPK2366_00431</name>
</gene>
<feature type="transmembrane region" description="Helical" evidence="7">
    <location>
        <begin position="73"/>
        <end position="95"/>
    </location>
</feature>
<evidence type="ECO:0000256" key="1">
    <source>
        <dbReference type="ARBA" id="ARBA00004651"/>
    </source>
</evidence>
<dbReference type="CDD" id="cd06581">
    <property type="entry name" value="TM_PBP1_LivM_like"/>
    <property type="match status" value="1"/>
</dbReference>
<feature type="region of interest" description="Disordered" evidence="6">
    <location>
        <begin position="369"/>
        <end position="390"/>
    </location>
</feature>
<keyword evidence="2" id="KW-1003">Cell membrane</keyword>
<evidence type="ECO:0000256" key="7">
    <source>
        <dbReference type="SAM" id="Phobius"/>
    </source>
</evidence>
<feature type="transmembrane region" description="Helical" evidence="7">
    <location>
        <begin position="259"/>
        <end position="282"/>
    </location>
</feature>
<proteinExistence type="predicted"/>
<dbReference type="Pfam" id="PF02653">
    <property type="entry name" value="BPD_transp_2"/>
    <property type="match status" value="1"/>
</dbReference>
<name>A0A6J6NFB7_9ZZZZ</name>
<evidence type="ECO:0000256" key="5">
    <source>
        <dbReference type="ARBA" id="ARBA00023136"/>
    </source>
</evidence>
<dbReference type="InterPro" id="IPR001851">
    <property type="entry name" value="ABC_transp_permease"/>
</dbReference>
<sequence>MSQDINSTPPPTAAAKSVFGSRFIAAARRRRTIETRWKAVPRPARALLVLVLVVFIYLLPSLHLPIIPTSSDFTALLAMIIIPYVLVALGLNVVVGMAGLLDLGYVGFYAVGAYSLAILTSQHATVPWLLSIPISVGVSMLAGLLLGAPTLRLRGDYLAIVTLGFGEIIRLLAKSSSWMGEQSGIGNIKSPPNIGPIKFSGTIQERNIAFYYLAVTFVIVVFFFLRRLESSRVGRSWTAIREDEDAAELMGVPTFKFKLWAFAIGAGIGGLSGTLYASNVRFINPDNFQLKLSILFLAAVVLGGPGNMVGVMFGAVAVSYLPERLRFLNTSRYFWFGVVLMVMMVFRPQGLLPRKLRARIKPRDSDVPAFVDVSEGDPDLEGGSHGTATA</sequence>
<feature type="transmembrane region" description="Helical" evidence="7">
    <location>
        <begin position="126"/>
        <end position="148"/>
    </location>
</feature>
<dbReference type="GO" id="GO:0005886">
    <property type="term" value="C:plasma membrane"/>
    <property type="evidence" value="ECO:0007669"/>
    <property type="project" value="UniProtKB-SubCell"/>
</dbReference>
<dbReference type="PANTHER" id="PTHR30482:SF10">
    <property type="entry name" value="HIGH-AFFINITY BRANCHED-CHAIN AMINO ACID TRANSPORT PROTEIN BRAE"/>
    <property type="match status" value="1"/>
</dbReference>
<feature type="transmembrane region" description="Helical" evidence="7">
    <location>
        <begin position="46"/>
        <end position="67"/>
    </location>
</feature>
<dbReference type="PANTHER" id="PTHR30482">
    <property type="entry name" value="HIGH-AFFINITY BRANCHED-CHAIN AMINO ACID TRANSPORT SYSTEM PERMEASE"/>
    <property type="match status" value="1"/>
</dbReference>